<evidence type="ECO:0000313" key="4">
    <source>
        <dbReference type="Proteomes" id="UP000034934"/>
    </source>
</evidence>
<dbReference type="EMBL" id="LBOG01000005">
    <property type="protein sequence ID" value="KKP30037.1"/>
    <property type="molecule type" value="Genomic_DNA"/>
</dbReference>
<dbReference type="SUPFAM" id="SSF47090">
    <property type="entry name" value="PGBD-like"/>
    <property type="match status" value="1"/>
</dbReference>
<dbReference type="PATRIC" id="fig|1618767.3.peg.593"/>
<comment type="caution">
    <text evidence="3">The sequence shown here is derived from an EMBL/GenBank/DDBJ whole genome shotgun (WGS) entry which is preliminary data.</text>
</comment>
<dbReference type="InterPro" id="IPR036366">
    <property type="entry name" value="PGBDSf"/>
</dbReference>
<name>A0A0G0BG37_9BACT</name>
<sequence>MSKLLKSKFFLGVAVFALAFVVTASAMAADGVITKTLKKGMKDVQVQYLQQTLNEKGFTVSSTGAGSAGSETTYFGPATVNAVKAFQAAKSLVADGIFGAKSRAALDSSSTVGDLCPNGMTMASNCTTLPSSTTETLCPNGMTLASNCSVAPAGNSTSTGPIAVSLAYTNPAPGTLVTGQATADLAHFNFTGTGTVTALTLQRIGVSADTTPSNIYLFDGATRLTDAASVTNTGLVTFANPAGLFVGGKTISVKSDILTNTSGQTLGMKLVSYTVDGVATAANISGNIHNIASATLAAVSAGTVTPSGATINPAAAVTLWQSTLTVSQRDVLMKRLALRQVGSAPASAFQNFKLYVNGVQVGTATGLDINGYVTFDLTSAPATLVAGSRVVRVDADVVSGASRTVQLSLRQAADVDFVDSSFGVNITPTSTPWTGSASTISGTSGGSLTVEKDVTSPSTNLTLSGTDVNLGTFKLTAYGESIKVETLTAGFTYTDTSAGGNTATLRNGRLLINGVQYGSTATILAAGTSFTTNYTVVPGTPVLVEVHADVYDNDGTLAIEAADTIVATLKTGSSNATRVDSMGSFNVPSADVSGNTLTVATTSITLSKNGTYANQTTVLPATNFKIGSWNLTGSSVEDVLLTTLSFDADEVVGTEFDEGDMTNMYVVVKSGSTTVAQPSPLGTVSAADNNFSINYTLPKNGSVTIELFANLSDDGLDSAIDAADSFKTDLTITGTSLVSGQSVTATSADTDGQTIAYGSASITVTKDASTPVAAIVYDNQEVTTAALKFAAVTSGYNVTDLTFTVDSTTVANTVNLYDGSTLLASQAGGVSPLTFSGLAWNIPANTNKVLTVKLVLGEVSDSGAGSTNGAALLTTLTSFTATSTSTGVSAAGTITSGAGNVAYVYAAVPSLENVSLSSTNVTAGTNVFAKYKVTSNGGPTAWEKTIFTIARATTGAAVANTFTLWDENNTQVAGTATLTDAGTADNDCADALDTSCTVTFVATTEQQVSTSKTYSLKGSVSGTLTDGDYFSTSIAQPSSFVAADDYTAVAATAATFVWSDMTGIGHDITSETVLDWNNGYLVKILPLDAQTLTRSL</sequence>
<dbReference type="InterPro" id="IPR002477">
    <property type="entry name" value="Peptidoglycan-bd-like"/>
</dbReference>
<reference evidence="3 4" key="1">
    <citation type="journal article" date="2015" name="Nature">
        <title>rRNA introns, odd ribosomes, and small enigmatic genomes across a large radiation of phyla.</title>
        <authorList>
            <person name="Brown C.T."/>
            <person name="Hug L.A."/>
            <person name="Thomas B.C."/>
            <person name="Sharon I."/>
            <person name="Castelle C.J."/>
            <person name="Singh A."/>
            <person name="Wilkins M.J."/>
            <person name="Williams K.H."/>
            <person name="Banfield J.F."/>
        </authorList>
    </citation>
    <scope>NUCLEOTIDE SEQUENCE [LARGE SCALE GENOMIC DNA]</scope>
</reference>
<gene>
    <name evidence="3" type="ORF">UR19_C0005G0039</name>
</gene>
<feature type="chain" id="PRO_5002531293" evidence="1">
    <location>
        <begin position="29"/>
        <end position="1096"/>
    </location>
</feature>
<accession>A0A0G0BG37</accession>
<evidence type="ECO:0000313" key="3">
    <source>
        <dbReference type="EMBL" id="KKP30037.1"/>
    </source>
</evidence>
<organism evidence="3 4">
    <name type="scientific">Candidatus Nomurabacteria bacterium GW2011_GWF1_31_48</name>
    <dbReference type="NCBI Taxonomy" id="1618767"/>
    <lineage>
        <taxon>Bacteria</taxon>
        <taxon>Candidatus Nomuraibacteriota</taxon>
    </lineage>
</organism>
<protein>
    <submittedName>
        <fullName evidence="3">Cell wall surface anchor family protein</fullName>
    </submittedName>
</protein>
<keyword evidence="1" id="KW-0732">Signal</keyword>
<evidence type="ECO:0000256" key="1">
    <source>
        <dbReference type="SAM" id="SignalP"/>
    </source>
</evidence>
<dbReference type="Pfam" id="PF01471">
    <property type="entry name" value="PG_binding_1"/>
    <property type="match status" value="1"/>
</dbReference>
<feature type="signal peptide" evidence="1">
    <location>
        <begin position="1"/>
        <end position="28"/>
    </location>
</feature>
<dbReference type="Proteomes" id="UP000034934">
    <property type="component" value="Unassembled WGS sequence"/>
</dbReference>
<dbReference type="InterPro" id="IPR036365">
    <property type="entry name" value="PGBD-like_sf"/>
</dbReference>
<proteinExistence type="predicted"/>
<dbReference type="Gene3D" id="1.10.101.10">
    <property type="entry name" value="PGBD-like superfamily/PGBD"/>
    <property type="match status" value="1"/>
</dbReference>
<feature type="domain" description="Peptidoglycan binding-like" evidence="2">
    <location>
        <begin position="45"/>
        <end position="106"/>
    </location>
</feature>
<evidence type="ECO:0000259" key="2">
    <source>
        <dbReference type="Pfam" id="PF01471"/>
    </source>
</evidence>
<dbReference type="AlphaFoldDB" id="A0A0G0BG37"/>